<evidence type="ECO:0000256" key="1">
    <source>
        <dbReference type="SAM" id="Coils"/>
    </source>
</evidence>
<feature type="compositionally biased region" description="Polar residues" evidence="2">
    <location>
        <begin position="1"/>
        <end position="11"/>
    </location>
</feature>
<keyword evidence="4" id="KW-1185">Reference proteome</keyword>
<name>A0A836HFJ7_9TRYP</name>
<reference evidence="4" key="2">
    <citation type="journal article" date="2021" name="Sci. Data">
        <title>Chromosome-scale genome sequencing, assembly and annotation of six genomes from subfamily Leishmaniinae.</title>
        <authorList>
            <person name="Almutairi H."/>
            <person name="Urbaniak M.D."/>
            <person name="Bates M.D."/>
            <person name="Jariyapan N."/>
            <person name="Kwakye-Nuako G."/>
            <person name="Thomaz Soccol V."/>
            <person name="Al-Salem W.S."/>
            <person name="Dillon R.J."/>
            <person name="Bates P.A."/>
            <person name="Gatherer D."/>
        </authorList>
    </citation>
    <scope>NUCLEOTIDE SEQUENCE [LARGE SCALE GENOMIC DNA]</scope>
</reference>
<evidence type="ECO:0000256" key="2">
    <source>
        <dbReference type="SAM" id="MobiDB-lite"/>
    </source>
</evidence>
<dbReference type="RefSeq" id="XP_067178061.1">
    <property type="nucleotide sequence ID" value="XM_067322696.1"/>
</dbReference>
<gene>
    <name evidence="3" type="ORF">LSCM1_05223</name>
</gene>
<dbReference type="KEGG" id="lmat:92515208"/>
<accession>A0A836HFJ7</accession>
<feature type="region of interest" description="Disordered" evidence="2">
    <location>
        <begin position="1"/>
        <end position="24"/>
    </location>
</feature>
<feature type="region of interest" description="Disordered" evidence="2">
    <location>
        <begin position="556"/>
        <end position="601"/>
    </location>
</feature>
<feature type="coiled-coil region" evidence="1">
    <location>
        <begin position="151"/>
        <end position="185"/>
    </location>
</feature>
<organism evidence="3 4">
    <name type="scientific">Leishmania martiniquensis</name>
    <dbReference type="NCBI Taxonomy" id="1580590"/>
    <lineage>
        <taxon>Eukaryota</taxon>
        <taxon>Discoba</taxon>
        <taxon>Euglenozoa</taxon>
        <taxon>Kinetoplastea</taxon>
        <taxon>Metakinetoplastina</taxon>
        <taxon>Trypanosomatida</taxon>
        <taxon>Trypanosomatidae</taxon>
        <taxon>Leishmaniinae</taxon>
        <taxon>Leishmania</taxon>
    </lineage>
</organism>
<dbReference type="OrthoDB" id="266048at2759"/>
<dbReference type="GeneID" id="92515208"/>
<reference evidence="4" key="1">
    <citation type="journal article" date="2021" name="Microbiol. Resour. Announc.">
        <title>LGAAP: Leishmaniinae Genome Assembly and Annotation Pipeline.</title>
        <authorList>
            <person name="Almutairi H."/>
            <person name="Urbaniak M.D."/>
            <person name="Bates M.D."/>
            <person name="Jariyapan N."/>
            <person name="Kwakye-Nuako G."/>
            <person name="Thomaz-Soccol V."/>
            <person name="Al-Salem W.S."/>
            <person name="Dillon R.J."/>
            <person name="Bates P.A."/>
            <person name="Gatherer D."/>
        </authorList>
    </citation>
    <scope>NUCLEOTIDE SEQUENCE [LARGE SCALE GENOMIC DNA]</scope>
</reference>
<dbReference type="Proteomes" id="UP000673552">
    <property type="component" value="Unassembled WGS sequence"/>
</dbReference>
<sequence>MPRTWSFSSAYTPPRRTLPSPSPMAAGSRVDALFGLRACVPFMDDTVLCDTSEGDEGGAAVLSRGAWPERDSDCSHQCRACRETHRLRSSLKQIEMEYVAEIDSLRLQLQEATAQRAAAVTERNDVLASADAAAAQMLRMEQEAKSLGMEAMTLSRERERLRLRVQDLEREVAAAEEKHEGVARAVLENTEAAVRAHVEVAEEDETLLLRQLCDSEVARVRANAHGACGQSLSGCAGAAGGGAAAKRGSSRANASSSFSPEVPLLGSSREGCERRMSSPRPSLRRSVTAPVDTQHLADSPYASAGHSGVRSDSATTHCTFFSTAQTEATIPADGDSAVDRIRRLEWTLEQQRSSYEMQLAEERALTSEMQAEIDDLIESELVLLEANDRVAVERDWAEAVGEAVRCLFHSHCASLCSAQVTSKETLTVDVTLPEVSPLTSARACSGKTFEQNMPTKAKKASLKSGRPEVEPAVCEALLPEVLAGVAGPWRGVHDFNDNITRCHAAVESVGTRQQRMEDLLQRILAEVAIQRRKAEETQSVLRQLTRVPLHNDGALLSGGHVEANPKPLMPATAASASAEDDAQTNAPDSVVDVDPAPPLPKETQRKISAVGVTLLPHFLHTSTGSASHGLSPRLPNVQAVEAAEGSFDPHRIRVDASVAQQQMAALLRPDGLGSSSDEESSQTSYDAY</sequence>
<feature type="coiled-coil region" evidence="1">
    <location>
        <begin position="95"/>
        <end position="122"/>
    </location>
</feature>
<proteinExistence type="predicted"/>
<protein>
    <submittedName>
        <fullName evidence="3">Uncharacterized protein</fullName>
    </submittedName>
</protein>
<dbReference type="EMBL" id="JAFEUZ010000025">
    <property type="protein sequence ID" value="KAG5476891.1"/>
    <property type="molecule type" value="Genomic_DNA"/>
</dbReference>
<feature type="region of interest" description="Disordered" evidence="2">
    <location>
        <begin position="239"/>
        <end position="309"/>
    </location>
</feature>
<comment type="caution">
    <text evidence="3">The sequence shown here is derived from an EMBL/GenBank/DDBJ whole genome shotgun (WGS) entry which is preliminary data.</text>
</comment>
<dbReference type="AlphaFoldDB" id="A0A836HFJ7"/>
<evidence type="ECO:0000313" key="3">
    <source>
        <dbReference type="EMBL" id="KAG5476891.1"/>
    </source>
</evidence>
<feature type="compositionally biased region" description="Low complexity" evidence="2">
    <location>
        <begin position="244"/>
        <end position="259"/>
    </location>
</feature>
<feature type="region of interest" description="Disordered" evidence="2">
    <location>
        <begin position="666"/>
        <end position="688"/>
    </location>
</feature>
<keyword evidence="1" id="KW-0175">Coiled coil</keyword>
<evidence type="ECO:0000313" key="4">
    <source>
        <dbReference type="Proteomes" id="UP000673552"/>
    </source>
</evidence>